<dbReference type="PATRIC" id="fig|1365176.7.peg.1278"/>
<reference evidence="2 3" key="1">
    <citation type="journal article" date="2013" name="Genome Announc.">
        <title>Complete Genomic Sequence of 'Thermofilum adornatus' Strain 1910bT, a Hyperthermophilic Anaerobic Organotrophic Crenarchaeon.</title>
        <authorList>
            <person name="Dominova I.N."/>
            <person name="Kublanov I.V."/>
            <person name="Podosokorskaya O.A."/>
            <person name="Derbikova K.S."/>
            <person name="Patrushev M.V."/>
            <person name="Toshchakov S.V."/>
        </authorList>
    </citation>
    <scope>NUCLEOTIDE SEQUENCE [LARGE SCALE GENOMIC DNA]</scope>
    <source>
        <strain evidence="3">1910b</strain>
    </source>
</reference>
<dbReference type="HOGENOM" id="CLU_037990_14_1_2"/>
<dbReference type="PANTHER" id="PTHR42912">
    <property type="entry name" value="METHYLTRANSFERASE"/>
    <property type="match status" value="1"/>
</dbReference>
<dbReference type="GO" id="GO:0008757">
    <property type="term" value="F:S-adenosylmethionine-dependent methyltransferase activity"/>
    <property type="evidence" value="ECO:0007669"/>
    <property type="project" value="InterPro"/>
</dbReference>
<evidence type="ECO:0000313" key="2">
    <source>
        <dbReference type="EMBL" id="AGT35637.1"/>
    </source>
</evidence>
<dbReference type="SUPFAM" id="SSF53335">
    <property type="entry name" value="S-adenosyl-L-methionine-dependent methyltransferases"/>
    <property type="match status" value="1"/>
</dbReference>
<dbReference type="Gene3D" id="3.40.50.150">
    <property type="entry name" value="Vaccinia Virus protein VP39"/>
    <property type="match status" value="1"/>
</dbReference>
<dbReference type="OrthoDB" id="1018at2157"/>
<keyword evidence="3" id="KW-1185">Reference proteome</keyword>
<dbReference type="InterPro" id="IPR050508">
    <property type="entry name" value="Methyltransf_Superfamily"/>
</dbReference>
<gene>
    <name evidence="2" type="ORF">N186_06495</name>
</gene>
<dbReference type="AlphaFoldDB" id="S6A5T5"/>
<evidence type="ECO:0000313" key="3">
    <source>
        <dbReference type="Proteomes" id="UP000015543"/>
    </source>
</evidence>
<dbReference type="Pfam" id="PF08241">
    <property type="entry name" value="Methyltransf_11"/>
    <property type="match status" value="1"/>
</dbReference>
<dbReference type="InterPro" id="IPR013216">
    <property type="entry name" value="Methyltransf_11"/>
</dbReference>
<sequence>MDATRNIIGLFDSNVENYDSWYDAESGRAVLETEAEMLRRVLPRGLGVEIGSGTCRFSGLLREERDIVCLDPSLRMLRHGYTRGRCIFAVAGVAEDTPLRSSYFSFAYMVTVIEFLHDPAMALKETWRILKPGGVLAVLFIERESSWGKFYMEIARKGIDPILARARLYTAREVDELLATSGFKVQKHLMSLAYPPLTVPPAPPEIYEEACSDCGVTLTVAAKPKEFI</sequence>
<dbReference type="eggNOG" id="arCOG01773">
    <property type="taxonomic scope" value="Archaea"/>
</dbReference>
<dbReference type="KEGG" id="thb:N186_06495"/>
<name>S6A5T5_9CREN</name>
<accession>S6A5T5</accession>
<proteinExistence type="predicted"/>
<dbReference type="EMBL" id="CP006646">
    <property type="protein sequence ID" value="AGT35637.1"/>
    <property type="molecule type" value="Genomic_DNA"/>
</dbReference>
<dbReference type="PANTHER" id="PTHR42912:SF80">
    <property type="entry name" value="METHYLTRANSFERASE DOMAIN-CONTAINING PROTEIN"/>
    <property type="match status" value="1"/>
</dbReference>
<evidence type="ECO:0000259" key="1">
    <source>
        <dbReference type="Pfam" id="PF08241"/>
    </source>
</evidence>
<organism evidence="2 3">
    <name type="scientific">Thermofilum adornatum</name>
    <dbReference type="NCBI Taxonomy" id="1365176"/>
    <lineage>
        <taxon>Archaea</taxon>
        <taxon>Thermoproteota</taxon>
        <taxon>Thermoprotei</taxon>
        <taxon>Thermofilales</taxon>
        <taxon>Thermofilaceae</taxon>
        <taxon>Thermofilum</taxon>
    </lineage>
</organism>
<dbReference type="GeneID" id="16573943"/>
<dbReference type="RefSeq" id="WP_020962944.1">
    <property type="nucleotide sequence ID" value="NC_022093.1"/>
</dbReference>
<feature type="domain" description="Methyltransferase type 11" evidence="1">
    <location>
        <begin position="48"/>
        <end position="137"/>
    </location>
</feature>
<dbReference type="Proteomes" id="UP000015543">
    <property type="component" value="Chromosome"/>
</dbReference>
<protein>
    <recommendedName>
        <fullName evidence="1">Methyltransferase type 11 domain-containing protein</fullName>
    </recommendedName>
</protein>
<dbReference type="InterPro" id="IPR029063">
    <property type="entry name" value="SAM-dependent_MTases_sf"/>
</dbReference>